<sequence length="84" mass="8981">MASFDVASLFVVLLVASCVLNTEAVKCGSDKDCRTECPQGGFCHVQTGECICLPTSRCAKDSDCIEPCSGFRIHKCKAGRCVCQ</sequence>
<reference evidence="2" key="1">
    <citation type="submission" date="2023-05" db="EMBL/GenBank/DDBJ databases">
        <title>Genome and transcriptome analyses reveal genes involved in the formation of fine ridges on petal epidermal cells in Hibiscus trionum.</title>
        <authorList>
            <person name="Koshimizu S."/>
            <person name="Masuda S."/>
            <person name="Ishii T."/>
            <person name="Shirasu K."/>
            <person name="Hoshino A."/>
            <person name="Arita M."/>
        </authorList>
    </citation>
    <scope>NUCLEOTIDE SEQUENCE</scope>
    <source>
        <strain evidence="2">Hamamatsu line</strain>
    </source>
</reference>
<evidence type="ECO:0000313" key="3">
    <source>
        <dbReference type="Proteomes" id="UP001165190"/>
    </source>
</evidence>
<evidence type="ECO:0000313" key="2">
    <source>
        <dbReference type="EMBL" id="GMI93915.1"/>
    </source>
</evidence>
<organism evidence="2 3">
    <name type="scientific">Hibiscus trionum</name>
    <name type="common">Flower of an hour</name>
    <dbReference type="NCBI Taxonomy" id="183268"/>
    <lineage>
        <taxon>Eukaryota</taxon>
        <taxon>Viridiplantae</taxon>
        <taxon>Streptophyta</taxon>
        <taxon>Embryophyta</taxon>
        <taxon>Tracheophyta</taxon>
        <taxon>Spermatophyta</taxon>
        <taxon>Magnoliopsida</taxon>
        <taxon>eudicotyledons</taxon>
        <taxon>Gunneridae</taxon>
        <taxon>Pentapetalae</taxon>
        <taxon>rosids</taxon>
        <taxon>malvids</taxon>
        <taxon>Malvales</taxon>
        <taxon>Malvaceae</taxon>
        <taxon>Malvoideae</taxon>
        <taxon>Hibiscus</taxon>
    </lineage>
</organism>
<dbReference type="EMBL" id="BSYR01000025">
    <property type="protein sequence ID" value="GMI93915.1"/>
    <property type="molecule type" value="Genomic_DNA"/>
</dbReference>
<feature type="signal peptide" evidence="1">
    <location>
        <begin position="1"/>
        <end position="24"/>
    </location>
</feature>
<protein>
    <submittedName>
        <fullName evidence="2">Uncharacterized protein</fullName>
    </submittedName>
</protein>
<dbReference type="Proteomes" id="UP001165190">
    <property type="component" value="Unassembled WGS sequence"/>
</dbReference>
<proteinExistence type="predicted"/>
<gene>
    <name evidence="2" type="ORF">HRI_003060800</name>
</gene>
<evidence type="ECO:0000256" key="1">
    <source>
        <dbReference type="SAM" id="SignalP"/>
    </source>
</evidence>
<keyword evidence="3" id="KW-1185">Reference proteome</keyword>
<dbReference type="AlphaFoldDB" id="A0A9W7ICN8"/>
<feature type="chain" id="PRO_5040988451" evidence="1">
    <location>
        <begin position="25"/>
        <end position="84"/>
    </location>
</feature>
<dbReference type="OrthoDB" id="18487at2759"/>
<accession>A0A9W7ICN8</accession>
<keyword evidence="1" id="KW-0732">Signal</keyword>
<name>A0A9W7ICN8_HIBTR</name>
<comment type="caution">
    <text evidence="2">The sequence shown here is derived from an EMBL/GenBank/DDBJ whole genome shotgun (WGS) entry which is preliminary data.</text>
</comment>